<dbReference type="Proteomes" id="UP001055072">
    <property type="component" value="Unassembled WGS sequence"/>
</dbReference>
<organism evidence="1 2">
    <name type="scientific">Irpex rosettiformis</name>
    <dbReference type="NCBI Taxonomy" id="378272"/>
    <lineage>
        <taxon>Eukaryota</taxon>
        <taxon>Fungi</taxon>
        <taxon>Dikarya</taxon>
        <taxon>Basidiomycota</taxon>
        <taxon>Agaricomycotina</taxon>
        <taxon>Agaricomycetes</taxon>
        <taxon>Polyporales</taxon>
        <taxon>Irpicaceae</taxon>
        <taxon>Irpex</taxon>
    </lineage>
</organism>
<protein>
    <submittedName>
        <fullName evidence="1">Uncharacterized protein</fullName>
    </submittedName>
</protein>
<proteinExistence type="predicted"/>
<dbReference type="EMBL" id="MU274919">
    <property type="protein sequence ID" value="KAI0087079.1"/>
    <property type="molecule type" value="Genomic_DNA"/>
</dbReference>
<reference evidence="1" key="1">
    <citation type="journal article" date="2021" name="Environ. Microbiol.">
        <title>Gene family expansions and transcriptome signatures uncover fungal adaptations to wood decay.</title>
        <authorList>
            <person name="Hage H."/>
            <person name="Miyauchi S."/>
            <person name="Viragh M."/>
            <person name="Drula E."/>
            <person name="Min B."/>
            <person name="Chaduli D."/>
            <person name="Navarro D."/>
            <person name="Favel A."/>
            <person name="Norest M."/>
            <person name="Lesage-Meessen L."/>
            <person name="Balint B."/>
            <person name="Merenyi Z."/>
            <person name="de Eugenio L."/>
            <person name="Morin E."/>
            <person name="Martinez A.T."/>
            <person name="Baldrian P."/>
            <person name="Stursova M."/>
            <person name="Martinez M.J."/>
            <person name="Novotny C."/>
            <person name="Magnuson J.K."/>
            <person name="Spatafora J.W."/>
            <person name="Maurice S."/>
            <person name="Pangilinan J."/>
            <person name="Andreopoulos W."/>
            <person name="LaButti K."/>
            <person name="Hundley H."/>
            <person name="Na H."/>
            <person name="Kuo A."/>
            <person name="Barry K."/>
            <person name="Lipzen A."/>
            <person name="Henrissat B."/>
            <person name="Riley R."/>
            <person name="Ahrendt S."/>
            <person name="Nagy L.G."/>
            <person name="Grigoriev I.V."/>
            <person name="Martin F."/>
            <person name="Rosso M.N."/>
        </authorList>
    </citation>
    <scope>NUCLEOTIDE SEQUENCE</scope>
    <source>
        <strain evidence="1">CBS 384.51</strain>
    </source>
</reference>
<sequence>MSDARIPTPTTTVTVSQPFIDRIRDRIRPKEANVDEFFDDCVHWWHHHHPKVFPVDKPRDLMQAEREVLKHMPFKEDQLKKFPFFTPDREESLMKPPSVSFGWVITAEEIRALGEREDAIITLVREGGLPPEGQSELRVYSPEATCSEVIAKGMKALNLDDKYSPSSVFFRMQYILKDFDPSDDQTYFIEIYGNPVFLPGREHLIPPTEDVKRLQDWLGLTDREPGWWFSSAFFYWTTWSEFFYYHSGSYW</sequence>
<evidence type="ECO:0000313" key="1">
    <source>
        <dbReference type="EMBL" id="KAI0087079.1"/>
    </source>
</evidence>
<name>A0ACB8TYM0_9APHY</name>
<keyword evidence="2" id="KW-1185">Reference proteome</keyword>
<evidence type="ECO:0000313" key="2">
    <source>
        <dbReference type="Proteomes" id="UP001055072"/>
    </source>
</evidence>
<gene>
    <name evidence="1" type="ORF">BDY19DRAFT_299383</name>
</gene>
<accession>A0ACB8TYM0</accession>
<comment type="caution">
    <text evidence="1">The sequence shown here is derived from an EMBL/GenBank/DDBJ whole genome shotgun (WGS) entry which is preliminary data.</text>
</comment>